<gene>
    <name evidence="2" type="ORF">OH76DRAFT_1410181</name>
</gene>
<accession>A0A371CSY1</accession>
<name>A0A371CSY1_9APHY</name>
<proteinExistence type="predicted"/>
<protein>
    <submittedName>
        <fullName evidence="2">Uncharacterized protein</fullName>
    </submittedName>
</protein>
<organism evidence="2 3">
    <name type="scientific">Lentinus brumalis</name>
    <dbReference type="NCBI Taxonomy" id="2498619"/>
    <lineage>
        <taxon>Eukaryota</taxon>
        <taxon>Fungi</taxon>
        <taxon>Dikarya</taxon>
        <taxon>Basidiomycota</taxon>
        <taxon>Agaricomycotina</taxon>
        <taxon>Agaricomycetes</taxon>
        <taxon>Polyporales</taxon>
        <taxon>Polyporaceae</taxon>
        <taxon>Lentinus</taxon>
    </lineage>
</organism>
<dbReference type="AlphaFoldDB" id="A0A371CSY1"/>
<dbReference type="Proteomes" id="UP000256964">
    <property type="component" value="Unassembled WGS sequence"/>
</dbReference>
<evidence type="ECO:0000313" key="3">
    <source>
        <dbReference type="Proteomes" id="UP000256964"/>
    </source>
</evidence>
<reference evidence="2 3" key="1">
    <citation type="journal article" date="2018" name="Biotechnol. Biofuels">
        <title>Integrative visual omics of the white-rot fungus Polyporus brumalis exposes the biotechnological potential of its oxidative enzymes for delignifying raw plant biomass.</title>
        <authorList>
            <person name="Miyauchi S."/>
            <person name="Rancon A."/>
            <person name="Drula E."/>
            <person name="Hage H."/>
            <person name="Chaduli D."/>
            <person name="Favel A."/>
            <person name="Grisel S."/>
            <person name="Henrissat B."/>
            <person name="Herpoel-Gimbert I."/>
            <person name="Ruiz-Duenas F.J."/>
            <person name="Chevret D."/>
            <person name="Hainaut M."/>
            <person name="Lin J."/>
            <person name="Wang M."/>
            <person name="Pangilinan J."/>
            <person name="Lipzen A."/>
            <person name="Lesage-Meessen L."/>
            <person name="Navarro D."/>
            <person name="Riley R."/>
            <person name="Grigoriev I.V."/>
            <person name="Zhou S."/>
            <person name="Raouche S."/>
            <person name="Rosso M.N."/>
        </authorList>
    </citation>
    <scope>NUCLEOTIDE SEQUENCE [LARGE SCALE GENOMIC DNA]</scope>
    <source>
        <strain evidence="2 3">BRFM 1820</strain>
    </source>
</reference>
<evidence type="ECO:0000256" key="1">
    <source>
        <dbReference type="SAM" id="MobiDB-lite"/>
    </source>
</evidence>
<dbReference type="EMBL" id="KZ857465">
    <property type="protein sequence ID" value="RDX43394.1"/>
    <property type="molecule type" value="Genomic_DNA"/>
</dbReference>
<evidence type="ECO:0000313" key="2">
    <source>
        <dbReference type="EMBL" id="RDX43394.1"/>
    </source>
</evidence>
<keyword evidence="3" id="KW-1185">Reference proteome</keyword>
<sequence length="165" mass="18054">MRIGLLIPGTNDVAIHLTIHKGCHHHAMSSSDSRCCHRASKSHSWSSDSLKLRTSAMYAQSLPKSRHEGIHDPVRTGIVTVPCQLWGYVVTGEYKAVTELCFPTLLADTNVGLPNLPKLRVDVRIGELTGQTRTHVDNMQTSLHSVPHDLRTSSGVGVTKAETIN</sequence>
<feature type="compositionally biased region" description="Polar residues" evidence="1">
    <location>
        <begin position="152"/>
        <end position="165"/>
    </location>
</feature>
<feature type="region of interest" description="Disordered" evidence="1">
    <location>
        <begin position="146"/>
        <end position="165"/>
    </location>
</feature>